<accession>A0ACC2NV01</accession>
<dbReference type="Proteomes" id="UP001239111">
    <property type="component" value="Chromosome 2"/>
</dbReference>
<organism evidence="1 2">
    <name type="scientific">Eretmocerus hayati</name>
    <dbReference type="NCBI Taxonomy" id="131215"/>
    <lineage>
        <taxon>Eukaryota</taxon>
        <taxon>Metazoa</taxon>
        <taxon>Ecdysozoa</taxon>
        <taxon>Arthropoda</taxon>
        <taxon>Hexapoda</taxon>
        <taxon>Insecta</taxon>
        <taxon>Pterygota</taxon>
        <taxon>Neoptera</taxon>
        <taxon>Endopterygota</taxon>
        <taxon>Hymenoptera</taxon>
        <taxon>Apocrita</taxon>
        <taxon>Proctotrupomorpha</taxon>
        <taxon>Chalcidoidea</taxon>
        <taxon>Aphelinidae</taxon>
        <taxon>Aphelininae</taxon>
        <taxon>Eretmocerus</taxon>
    </lineage>
</organism>
<keyword evidence="2" id="KW-1185">Reference proteome</keyword>
<name>A0ACC2NV01_9HYME</name>
<reference evidence="1" key="1">
    <citation type="submission" date="2023-04" db="EMBL/GenBank/DDBJ databases">
        <title>A chromosome-level genome assembly of the parasitoid wasp Eretmocerus hayati.</title>
        <authorList>
            <person name="Zhong Y."/>
            <person name="Liu S."/>
            <person name="Liu Y."/>
        </authorList>
    </citation>
    <scope>NUCLEOTIDE SEQUENCE</scope>
    <source>
        <strain evidence="1">ZJU_SS_LIU_2023</strain>
    </source>
</reference>
<gene>
    <name evidence="1" type="ORF">QAD02_010484</name>
</gene>
<protein>
    <submittedName>
        <fullName evidence="1">Uncharacterized protein</fullName>
    </submittedName>
</protein>
<evidence type="ECO:0000313" key="1">
    <source>
        <dbReference type="EMBL" id="KAJ8674698.1"/>
    </source>
</evidence>
<comment type="caution">
    <text evidence="1">The sequence shown here is derived from an EMBL/GenBank/DDBJ whole genome shotgun (WGS) entry which is preliminary data.</text>
</comment>
<dbReference type="EMBL" id="CM056742">
    <property type="protein sequence ID" value="KAJ8674698.1"/>
    <property type="molecule type" value="Genomic_DNA"/>
</dbReference>
<proteinExistence type="predicted"/>
<sequence length="397" mass="43354">MASSNEDSPKSIGSGSDPLLNSTIVESTETMEVVEVVRERSDSNASLSSIGSSRTQASGSSDGRSRKSKRKKADGNDDDDGIDPVKSAIDQCYGAEEELKNYVREAQENKKNFNTKTIDNIVDMLAEMNKSFTILACEASKARTAGVFLEKQCAKLEKDTHQQQKRRQQQQPVTPQTPSVGVVYAATLRAPPPKRPNGQRNKVPEKRFTVFVKPADTTEAGPSAPAETKKAFMAAFDPRSSKLRVKSVRTTRDGLAVDVASQAGLDKIASSNNLTDKCLTASIAELRKPKVIVYDVDKDISNMDSVDMLYEQNEELSPGMQKNDLANGVTVRFKGRPGQNKETVNWVIGVAPAIRNVLITAGRVYLGYSSCRVNDHISVPTCYKCQAYGHVSKHCKA</sequence>
<evidence type="ECO:0000313" key="2">
    <source>
        <dbReference type="Proteomes" id="UP001239111"/>
    </source>
</evidence>